<name>A0A6A4VFT3_AMPAM</name>
<dbReference type="AlphaFoldDB" id="A0A6A4VFT3"/>
<evidence type="ECO:0000313" key="3">
    <source>
        <dbReference type="Proteomes" id="UP000440578"/>
    </source>
</evidence>
<gene>
    <name evidence="2" type="ORF">FJT64_009955</name>
</gene>
<reference evidence="2 3" key="1">
    <citation type="submission" date="2019-07" db="EMBL/GenBank/DDBJ databases">
        <title>Draft genome assembly of a fouling barnacle, Amphibalanus amphitrite (Darwin, 1854): The first reference genome for Thecostraca.</title>
        <authorList>
            <person name="Kim W."/>
        </authorList>
    </citation>
    <scope>NUCLEOTIDE SEQUENCE [LARGE SCALE GENOMIC DNA]</scope>
    <source>
        <strain evidence="2">SNU_AA5</strain>
        <tissue evidence="2">Soma without cirri and trophi</tissue>
    </source>
</reference>
<dbReference type="EMBL" id="VIIS01001845">
    <property type="protein sequence ID" value="KAF0292009.1"/>
    <property type="molecule type" value="Genomic_DNA"/>
</dbReference>
<evidence type="ECO:0000313" key="2">
    <source>
        <dbReference type="EMBL" id="KAF0292009.1"/>
    </source>
</evidence>
<dbReference type="OrthoDB" id="27267at2759"/>
<keyword evidence="3" id="KW-1185">Reference proteome</keyword>
<comment type="caution">
    <text evidence="2">The sequence shown here is derived from an EMBL/GenBank/DDBJ whole genome shotgun (WGS) entry which is preliminary data.</text>
</comment>
<evidence type="ECO:0000256" key="1">
    <source>
        <dbReference type="SAM" id="MobiDB-lite"/>
    </source>
</evidence>
<accession>A0A6A4VFT3</accession>
<proteinExistence type="predicted"/>
<protein>
    <recommendedName>
        <fullName evidence="4">Connectin</fullName>
    </recommendedName>
</protein>
<feature type="region of interest" description="Disordered" evidence="1">
    <location>
        <begin position="90"/>
        <end position="162"/>
    </location>
</feature>
<sequence length="178" mass="18144">MQENTLQCDCRLAWLIRLRSRTASAHVRASLESTMCHMPRAAVPERLGGPGSGSGLATVPELDGEEPAALLPVKLVDLKLSELPCDRPLAEEPVTEEVPRPAPQLQKTPEVLSSPPQPARSSLTTGAPPPPQSADSTAEVKLGGVGAGLGGGGDSAASPVSVSGGLLLPLVVAAVAAR</sequence>
<feature type="compositionally biased region" description="Gly residues" evidence="1">
    <location>
        <begin position="143"/>
        <end position="154"/>
    </location>
</feature>
<evidence type="ECO:0008006" key="4">
    <source>
        <dbReference type="Google" id="ProtNLM"/>
    </source>
</evidence>
<organism evidence="2 3">
    <name type="scientific">Amphibalanus amphitrite</name>
    <name type="common">Striped barnacle</name>
    <name type="synonym">Balanus amphitrite</name>
    <dbReference type="NCBI Taxonomy" id="1232801"/>
    <lineage>
        <taxon>Eukaryota</taxon>
        <taxon>Metazoa</taxon>
        <taxon>Ecdysozoa</taxon>
        <taxon>Arthropoda</taxon>
        <taxon>Crustacea</taxon>
        <taxon>Multicrustacea</taxon>
        <taxon>Cirripedia</taxon>
        <taxon>Thoracica</taxon>
        <taxon>Thoracicalcarea</taxon>
        <taxon>Balanomorpha</taxon>
        <taxon>Balanoidea</taxon>
        <taxon>Balanidae</taxon>
        <taxon>Amphibalaninae</taxon>
        <taxon>Amphibalanus</taxon>
    </lineage>
</organism>
<dbReference type="Proteomes" id="UP000440578">
    <property type="component" value="Unassembled WGS sequence"/>
</dbReference>